<evidence type="ECO:0000256" key="1">
    <source>
        <dbReference type="SAM" id="MobiDB-lite"/>
    </source>
</evidence>
<evidence type="ECO:0000313" key="2">
    <source>
        <dbReference type="EMBL" id="GAA3626191.1"/>
    </source>
</evidence>
<reference evidence="3" key="1">
    <citation type="journal article" date="2019" name="Int. J. Syst. Evol. Microbiol.">
        <title>The Global Catalogue of Microorganisms (GCM) 10K type strain sequencing project: providing services to taxonomists for standard genome sequencing and annotation.</title>
        <authorList>
            <consortium name="The Broad Institute Genomics Platform"/>
            <consortium name="The Broad Institute Genome Sequencing Center for Infectious Disease"/>
            <person name="Wu L."/>
            <person name="Ma J."/>
        </authorList>
    </citation>
    <scope>NUCLEOTIDE SEQUENCE [LARGE SCALE GENOMIC DNA]</scope>
    <source>
        <strain evidence="3">JCM 16929</strain>
    </source>
</reference>
<dbReference type="EMBL" id="BAABAB010000022">
    <property type="protein sequence ID" value="GAA3626191.1"/>
    <property type="molecule type" value="Genomic_DNA"/>
</dbReference>
<evidence type="ECO:0008006" key="4">
    <source>
        <dbReference type="Google" id="ProtNLM"/>
    </source>
</evidence>
<dbReference type="RefSeq" id="WP_344806052.1">
    <property type="nucleotide sequence ID" value="NZ_BAABAB010000022.1"/>
</dbReference>
<accession>A0ABP7A750</accession>
<protein>
    <recommendedName>
        <fullName evidence="4">GerMN domain-containing protein</fullName>
    </recommendedName>
</protein>
<name>A0ABP7A750_9ACTN</name>
<comment type="caution">
    <text evidence="2">The sequence shown here is derived from an EMBL/GenBank/DDBJ whole genome shotgun (WGS) entry which is preliminary data.</text>
</comment>
<evidence type="ECO:0000313" key="3">
    <source>
        <dbReference type="Proteomes" id="UP001501490"/>
    </source>
</evidence>
<proteinExistence type="predicted"/>
<feature type="region of interest" description="Disordered" evidence="1">
    <location>
        <begin position="25"/>
        <end position="63"/>
    </location>
</feature>
<sequence>MSASKPWAGAILVAVLTCVVGCSGPAPDEGASSPAPASATGSAGPASATAPGSPSPGSADATAGDAALGSVVATRTVSYHRSKVQLTLYQVRRAGSLSSIDLTLTSPDENTVAAQLLSDDDSSSSARSPFVADGIRLVDGTGKKLYLVAADSAGHCVCTSLLGVNLDPEVPFVVSASFAVLPPTITSVDVQIPNFGTFRDVPIG</sequence>
<gene>
    <name evidence="2" type="ORF">GCM10022236_30550</name>
</gene>
<dbReference type="Proteomes" id="UP001501490">
    <property type="component" value="Unassembled WGS sequence"/>
</dbReference>
<organism evidence="2 3">
    <name type="scientific">Microlunatus ginsengisoli</name>
    <dbReference type="NCBI Taxonomy" id="363863"/>
    <lineage>
        <taxon>Bacteria</taxon>
        <taxon>Bacillati</taxon>
        <taxon>Actinomycetota</taxon>
        <taxon>Actinomycetes</taxon>
        <taxon>Propionibacteriales</taxon>
        <taxon>Propionibacteriaceae</taxon>
        <taxon>Microlunatus</taxon>
    </lineage>
</organism>
<keyword evidence="3" id="KW-1185">Reference proteome</keyword>